<keyword evidence="2" id="KW-1133">Transmembrane helix</keyword>
<protein>
    <submittedName>
        <fullName evidence="3">Uncharacterized protein</fullName>
    </submittedName>
</protein>
<feature type="region of interest" description="Disordered" evidence="1">
    <location>
        <begin position="242"/>
        <end position="263"/>
    </location>
</feature>
<sequence length="290" mass="28783">MGSLRNPIGPLPSSIYWRRRGLLLIMAALLALLVVWIVSSRGGDGGGGDDADGSNSKNPVESITPGPSGSGPAISEKPGGRDESEGSTEGSGGSGSAGSGTGGGSGGTEGTGGTGSPSATGTGDPADSGDTGGTGGNGGPANGGTATGGRLPAGSNLPNCAPTSMRLTLRSVQNTYEPGQTPKLELVAQNSSASDCKLDLGPERAVVTITQSGSDKDIWASDHCPDRSANVLVRVPADGRTTHTFPWDREQSAPKCATPPAGDVSPGTYLVEAKTPGLPTARTSFVLTRD</sequence>
<keyword evidence="2" id="KW-0812">Transmembrane</keyword>
<feature type="transmembrane region" description="Helical" evidence="2">
    <location>
        <begin position="21"/>
        <end position="39"/>
    </location>
</feature>
<comment type="caution">
    <text evidence="3">The sequence shown here is derived from an EMBL/GenBank/DDBJ whole genome shotgun (WGS) entry which is preliminary data.</text>
</comment>
<dbReference type="AlphaFoldDB" id="A0A1Q4UXN8"/>
<gene>
    <name evidence="3" type="ORF">AB852_34765</name>
</gene>
<keyword evidence="2" id="KW-0472">Membrane</keyword>
<feature type="region of interest" description="Disordered" evidence="1">
    <location>
        <begin position="44"/>
        <end position="162"/>
    </location>
</feature>
<feature type="compositionally biased region" description="Low complexity" evidence="1">
    <location>
        <begin position="116"/>
        <end position="129"/>
    </location>
</feature>
<keyword evidence="4" id="KW-1185">Reference proteome</keyword>
<proteinExistence type="predicted"/>
<accession>A0A1Q4UXN8</accession>
<evidence type="ECO:0000313" key="3">
    <source>
        <dbReference type="EMBL" id="OKH90362.1"/>
    </source>
</evidence>
<reference evidence="3 4" key="1">
    <citation type="submission" date="2015-06" db="EMBL/GenBank/DDBJ databases">
        <title>Cloning and characterization of the uncialamcin biosynthetic gene cluster.</title>
        <authorList>
            <person name="Yan X."/>
            <person name="Huang T."/>
            <person name="Ge H."/>
            <person name="Shen B."/>
        </authorList>
    </citation>
    <scope>NUCLEOTIDE SEQUENCE [LARGE SCALE GENOMIC DNA]</scope>
    <source>
        <strain evidence="3 4">DCA2648</strain>
    </source>
</reference>
<feature type="compositionally biased region" description="Gly residues" evidence="1">
    <location>
        <begin position="130"/>
        <end position="147"/>
    </location>
</feature>
<feature type="compositionally biased region" description="Polar residues" evidence="1">
    <location>
        <begin position="54"/>
        <end position="67"/>
    </location>
</feature>
<evidence type="ECO:0000256" key="1">
    <source>
        <dbReference type="SAM" id="MobiDB-lite"/>
    </source>
</evidence>
<feature type="compositionally biased region" description="Gly residues" evidence="1">
    <location>
        <begin position="89"/>
        <end position="115"/>
    </location>
</feature>
<dbReference type="EMBL" id="LFBV01000012">
    <property type="protein sequence ID" value="OKH90362.1"/>
    <property type="molecule type" value="Genomic_DNA"/>
</dbReference>
<dbReference type="RefSeq" id="WP_073795209.1">
    <property type="nucleotide sequence ID" value="NZ_LFBV01000012.1"/>
</dbReference>
<organism evidence="3 4">
    <name type="scientific">Streptomyces uncialis</name>
    <dbReference type="NCBI Taxonomy" id="1048205"/>
    <lineage>
        <taxon>Bacteria</taxon>
        <taxon>Bacillati</taxon>
        <taxon>Actinomycetota</taxon>
        <taxon>Actinomycetes</taxon>
        <taxon>Kitasatosporales</taxon>
        <taxon>Streptomycetaceae</taxon>
        <taxon>Streptomyces</taxon>
    </lineage>
</organism>
<evidence type="ECO:0000313" key="4">
    <source>
        <dbReference type="Proteomes" id="UP000186455"/>
    </source>
</evidence>
<dbReference type="Proteomes" id="UP000186455">
    <property type="component" value="Unassembled WGS sequence"/>
</dbReference>
<name>A0A1Q4UXN8_9ACTN</name>
<evidence type="ECO:0000256" key="2">
    <source>
        <dbReference type="SAM" id="Phobius"/>
    </source>
</evidence>
<dbReference type="STRING" id="1048205.AB852_34765"/>